<dbReference type="GO" id="GO:0004497">
    <property type="term" value="F:monooxygenase activity"/>
    <property type="evidence" value="ECO:0007669"/>
    <property type="project" value="UniProtKB-KW"/>
</dbReference>
<evidence type="ECO:0000313" key="15">
    <source>
        <dbReference type="EMBL" id="CAG9773672.1"/>
    </source>
</evidence>
<keyword evidence="12" id="KW-0472">Membrane</keyword>
<dbReference type="AlphaFoldDB" id="A0A9N9MZP8"/>
<name>A0A9N9MZP8_9CUCU</name>
<dbReference type="InterPro" id="IPR017972">
    <property type="entry name" value="Cyt_P450_CS"/>
</dbReference>
<dbReference type="GO" id="GO:0005789">
    <property type="term" value="C:endoplasmic reticulum membrane"/>
    <property type="evidence" value="ECO:0007669"/>
    <property type="project" value="UniProtKB-SubCell"/>
</dbReference>
<evidence type="ECO:0000256" key="3">
    <source>
        <dbReference type="ARBA" id="ARBA00004406"/>
    </source>
</evidence>
<keyword evidence="8" id="KW-0492">Microsome</keyword>
<dbReference type="PROSITE" id="PS00086">
    <property type="entry name" value="CYTOCHROME_P450"/>
    <property type="match status" value="1"/>
</dbReference>
<keyword evidence="6 13" id="KW-0479">Metal-binding</keyword>
<proteinExistence type="inferred from homology"/>
<evidence type="ECO:0008006" key="17">
    <source>
        <dbReference type="Google" id="ProtNLM"/>
    </source>
</evidence>
<evidence type="ECO:0000256" key="2">
    <source>
        <dbReference type="ARBA" id="ARBA00004174"/>
    </source>
</evidence>
<dbReference type="InterPro" id="IPR002401">
    <property type="entry name" value="Cyt_P450_E_grp-I"/>
</dbReference>
<evidence type="ECO:0000256" key="5">
    <source>
        <dbReference type="ARBA" id="ARBA00022617"/>
    </source>
</evidence>
<accession>A0A9N9MZP8</accession>
<reference evidence="15" key="1">
    <citation type="submission" date="2022-01" db="EMBL/GenBank/DDBJ databases">
        <authorList>
            <person name="King R."/>
        </authorList>
    </citation>
    <scope>NUCLEOTIDE SEQUENCE</scope>
</reference>
<keyword evidence="11 14" id="KW-0503">Monooxygenase</keyword>
<dbReference type="PANTHER" id="PTHR24292:SF54">
    <property type="entry name" value="CYP9F3-RELATED"/>
    <property type="match status" value="1"/>
</dbReference>
<protein>
    <recommendedName>
        <fullName evidence="17">Cytochrome P450</fullName>
    </recommendedName>
</protein>
<evidence type="ECO:0000256" key="12">
    <source>
        <dbReference type="ARBA" id="ARBA00023136"/>
    </source>
</evidence>
<gene>
    <name evidence="15" type="ORF">CEUTPL_LOCUS14058</name>
</gene>
<dbReference type="Proteomes" id="UP001152799">
    <property type="component" value="Chromosome 9"/>
</dbReference>
<dbReference type="FunFam" id="1.10.630.10:FF:000042">
    <property type="entry name" value="Cytochrome P450"/>
    <property type="match status" value="1"/>
</dbReference>
<evidence type="ECO:0000256" key="1">
    <source>
        <dbReference type="ARBA" id="ARBA00001971"/>
    </source>
</evidence>
<keyword evidence="5 13" id="KW-0349">Heme</keyword>
<evidence type="ECO:0000256" key="11">
    <source>
        <dbReference type="ARBA" id="ARBA00023033"/>
    </source>
</evidence>
<dbReference type="EMBL" id="OU892285">
    <property type="protein sequence ID" value="CAG9773672.1"/>
    <property type="molecule type" value="Genomic_DNA"/>
</dbReference>
<dbReference type="PRINTS" id="PR00463">
    <property type="entry name" value="EP450I"/>
</dbReference>
<dbReference type="PANTHER" id="PTHR24292">
    <property type="entry name" value="CYTOCHROME P450"/>
    <property type="match status" value="1"/>
</dbReference>
<dbReference type="GO" id="GO:0016705">
    <property type="term" value="F:oxidoreductase activity, acting on paired donors, with incorporation or reduction of molecular oxygen"/>
    <property type="evidence" value="ECO:0007669"/>
    <property type="project" value="InterPro"/>
</dbReference>
<comment type="subcellular location">
    <subcellularLocation>
        <location evidence="3">Endoplasmic reticulum membrane</location>
        <topology evidence="3">Peripheral membrane protein</topology>
    </subcellularLocation>
    <subcellularLocation>
        <location evidence="2">Microsome membrane</location>
        <topology evidence="2">Peripheral membrane protein</topology>
    </subcellularLocation>
</comment>
<feature type="binding site" description="axial binding residue" evidence="13">
    <location>
        <position position="469"/>
    </location>
    <ligand>
        <name>heme</name>
        <dbReference type="ChEBI" id="CHEBI:30413"/>
    </ligand>
    <ligandPart>
        <name>Fe</name>
        <dbReference type="ChEBI" id="CHEBI:18248"/>
    </ligandPart>
</feature>
<evidence type="ECO:0000256" key="6">
    <source>
        <dbReference type="ARBA" id="ARBA00022723"/>
    </source>
</evidence>
<keyword evidence="7" id="KW-0256">Endoplasmic reticulum</keyword>
<evidence type="ECO:0000256" key="14">
    <source>
        <dbReference type="RuleBase" id="RU000461"/>
    </source>
</evidence>
<dbReference type="Gene3D" id="1.10.630.10">
    <property type="entry name" value="Cytochrome P450"/>
    <property type="match status" value="1"/>
</dbReference>
<dbReference type="CDD" id="cd11056">
    <property type="entry name" value="CYP6-like"/>
    <property type="match status" value="1"/>
</dbReference>
<evidence type="ECO:0000256" key="10">
    <source>
        <dbReference type="ARBA" id="ARBA00023004"/>
    </source>
</evidence>
<evidence type="ECO:0000256" key="4">
    <source>
        <dbReference type="ARBA" id="ARBA00010617"/>
    </source>
</evidence>
<dbReference type="InterPro" id="IPR036396">
    <property type="entry name" value="Cyt_P450_sf"/>
</dbReference>
<dbReference type="GO" id="GO:0020037">
    <property type="term" value="F:heme binding"/>
    <property type="evidence" value="ECO:0007669"/>
    <property type="project" value="InterPro"/>
</dbReference>
<evidence type="ECO:0000256" key="7">
    <source>
        <dbReference type="ARBA" id="ARBA00022824"/>
    </source>
</evidence>
<dbReference type="OrthoDB" id="2789670at2759"/>
<evidence type="ECO:0000256" key="8">
    <source>
        <dbReference type="ARBA" id="ARBA00022848"/>
    </source>
</evidence>
<comment type="similarity">
    <text evidence="4 14">Belongs to the cytochrome P450 family.</text>
</comment>
<dbReference type="SUPFAM" id="SSF48264">
    <property type="entry name" value="Cytochrome P450"/>
    <property type="match status" value="1"/>
</dbReference>
<dbReference type="InterPro" id="IPR001128">
    <property type="entry name" value="Cyt_P450"/>
</dbReference>
<evidence type="ECO:0000313" key="16">
    <source>
        <dbReference type="Proteomes" id="UP001152799"/>
    </source>
</evidence>
<dbReference type="Pfam" id="PF00067">
    <property type="entry name" value="p450"/>
    <property type="match status" value="1"/>
</dbReference>
<evidence type="ECO:0000256" key="9">
    <source>
        <dbReference type="ARBA" id="ARBA00023002"/>
    </source>
</evidence>
<keyword evidence="10 13" id="KW-0408">Iron</keyword>
<keyword evidence="9 14" id="KW-0560">Oxidoreductase</keyword>
<dbReference type="GO" id="GO:0005506">
    <property type="term" value="F:iron ion binding"/>
    <property type="evidence" value="ECO:0007669"/>
    <property type="project" value="InterPro"/>
</dbReference>
<evidence type="ECO:0000256" key="13">
    <source>
        <dbReference type="PIRSR" id="PIRSR602401-1"/>
    </source>
</evidence>
<sequence>MLWAIITVAVLILILWKGYLQPYSYWKNMGVPQTTPFIFLGDTWPTFLRTKNLMEWMYWIYNMYPDKRLTGIYQFYMPFLVLKDPELFKQIAVKDFDYFTDHKGLSVPEDVDPLWGKNLFSLKGQRWREMRSLLSGSFTSSKMRIMYTLIAEESKKFANHFEKKNEDFMDVELKDIFTRYTNDVIASTSFGIKVDSLENPNNEFFRMGTEVSNLSGFSFFVKFIGFIIVPNLFKLLNIGLLPKKASKYFEATINETIKIREEQQIKRPDMINLLLEIKKGINNKEEADVSDSGFAVVQESSEIVKSNKKQVEITNLDITSQALIFFLAGFDTVSNGMCYTCYELALNPEIQDTLRQEITSLYTNTNGKPSYEDILGMKYLDMVISESLRKWPPAPASDRICTKPYTLNSDTVIHLNKGDTILIPIYSIHHDPNYYPDPEKFIPERFSEENKDKIKPYTYMPFGIGPRACIGSRFALLEIKSVLFHLLHKFEIVPTKKTQIPLKFHKISMNLKPQKGFQLGIKRLSV</sequence>
<keyword evidence="16" id="KW-1185">Reference proteome</keyword>
<dbReference type="PRINTS" id="PR00385">
    <property type="entry name" value="P450"/>
</dbReference>
<dbReference type="InterPro" id="IPR050476">
    <property type="entry name" value="Insect_CytP450_Detox"/>
</dbReference>
<comment type="cofactor">
    <cofactor evidence="1 13">
        <name>heme</name>
        <dbReference type="ChEBI" id="CHEBI:30413"/>
    </cofactor>
</comment>
<organism evidence="15 16">
    <name type="scientific">Ceutorhynchus assimilis</name>
    <name type="common">cabbage seed weevil</name>
    <dbReference type="NCBI Taxonomy" id="467358"/>
    <lineage>
        <taxon>Eukaryota</taxon>
        <taxon>Metazoa</taxon>
        <taxon>Ecdysozoa</taxon>
        <taxon>Arthropoda</taxon>
        <taxon>Hexapoda</taxon>
        <taxon>Insecta</taxon>
        <taxon>Pterygota</taxon>
        <taxon>Neoptera</taxon>
        <taxon>Endopterygota</taxon>
        <taxon>Coleoptera</taxon>
        <taxon>Polyphaga</taxon>
        <taxon>Cucujiformia</taxon>
        <taxon>Curculionidae</taxon>
        <taxon>Ceutorhynchinae</taxon>
        <taxon>Ceutorhynchus</taxon>
    </lineage>
</organism>